<dbReference type="InterPro" id="IPR012902">
    <property type="entry name" value="N_methyl_site"/>
</dbReference>
<evidence type="ECO:0000313" key="2">
    <source>
        <dbReference type="EMBL" id="OGZ96469.1"/>
    </source>
</evidence>
<organism evidence="2 3">
    <name type="scientific">Candidatus Sungbacteria bacterium RIFCSPHIGHO2_01_FULL_50_25</name>
    <dbReference type="NCBI Taxonomy" id="1802265"/>
    <lineage>
        <taxon>Bacteria</taxon>
        <taxon>Candidatus Sungiibacteriota</taxon>
    </lineage>
</organism>
<dbReference type="PROSITE" id="PS00409">
    <property type="entry name" value="PROKAR_NTER_METHYL"/>
    <property type="match status" value="1"/>
</dbReference>
<proteinExistence type="predicted"/>
<dbReference type="GO" id="GO:0008168">
    <property type="term" value="F:methyltransferase activity"/>
    <property type="evidence" value="ECO:0007669"/>
    <property type="project" value="InterPro"/>
</dbReference>
<evidence type="ECO:0000313" key="3">
    <source>
        <dbReference type="Proteomes" id="UP000178574"/>
    </source>
</evidence>
<reference evidence="2 3" key="1">
    <citation type="journal article" date="2016" name="Nat. Commun.">
        <title>Thousands of microbial genomes shed light on interconnected biogeochemical processes in an aquifer system.</title>
        <authorList>
            <person name="Anantharaman K."/>
            <person name="Brown C.T."/>
            <person name="Hug L.A."/>
            <person name="Sharon I."/>
            <person name="Castelle C.J."/>
            <person name="Probst A.J."/>
            <person name="Thomas B.C."/>
            <person name="Singh A."/>
            <person name="Wilkins M.J."/>
            <person name="Karaoz U."/>
            <person name="Brodie E.L."/>
            <person name="Williams K.H."/>
            <person name="Hubbard S.S."/>
            <person name="Banfield J.F."/>
        </authorList>
    </citation>
    <scope>NUCLEOTIDE SEQUENCE [LARGE SCALE GENOMIC DNA]</scope>
</reference>
<evidence type="ECO:0000256" key="1">
    <source>
        <dbReference type="SAM" id="Phobius"/>
    </source>
</evidence>
<dbReference type="GO" id="GO:0032259">
    <property type="term" value="P:methylation"/>
    <property type="evidence" value="ECO:0007669"/>
    <property type="project" value="InterPro"/>
</dbReference>
<gene>
    <name evidence="2" type="ORF">A2847_00275</name>
</gene>
<dbReference type="PROSITE" id="PS00092">
    <property type="entry name" value="N6_MTASE"/>
    <property type="match status" value="1"/>
</dbReference>
<name>A0A1G2KAJ5_9BACT</name>
<dbReference type="Pfam" id="PF07963">
    <property type="entry name" value="N_methyl"/>
    <property type="match status" value="1"/>
</dbReference>
<keyword evidence="1" id="KW-1133">Transmembrane helix</keyword>
<protein>
    <recommendedName>
        <fullName evidence="4">Prepilin-type N-terminal cleavage/methylation domain-containing protein</fullName>
    </recommendedName>
</protein>
<keyword evidence="1" id="KW-0472">Membrane</keyword>
<dbReference type="InterPro" id="IPR002052">
    <property type="entry name" value="DNA_methylase_N6_adenine_CS"/>
</dbReference>
<dbReference type="GO" id="GO:0003676">
    <property type="term" value="F:nucleic acid binding"/>
    <property type="evidence" value="ECO:0007669"/>
    <property type="project" value="InterPro"/>
</dbReference>
<keyword evidence="1" id="KW-0812">Transmembrane</keyword>
<feature type="transmembrane region" description="Helical" evidence="1">
    <location>
        <begin position="6"/>
        <end position="29"/>
    </location>
</feature>
<dbReference type="AlphaFoldDB" id="A0A1G2KAJ5"/>
<dbReference type="Proteomes" id="UP000178574">
    <property type="component" value="Unassembled WGS sequence"/>
</dbReference>
<evidence type="ECO:0008006" key="4">
    <source>
        <dbReference type="Google" id="ProtNLM"/>
    </source>
</evidence>
<dbReference type="EMBL" id="MHQD01000011">
    <property type="protein sequence ID" value="OGZ96469.1"/>
    <property type="molecule type" value="Genomic_DNA"/>
</dbReference>
<sequence length="284" mass="30888">MHEGGFSLLEVIIAISILIIITAAASVSFSSARQIRDLTTAGQNVLSMIRVAQSKTLAREDNSQWGVRIEQTQVILFRGAMYAGSNVTEAYPLPPTIEIANVALADGATEIVFKLIEGTTSQTGTFDIRVIANPSLVFPVTIESSGKAYRTGAAPFETGTRIVDARHRAFTLGWSIQNSIETALVFSNPPYADATTTITMENFFDAGKTKFDWSGTISVGTSTQILRIHTAYLSATNTVFHIDRDCRDNTKKMRIEIDAKYIATYEADCRTVTVGNFGGVITEP</sequence>
<accession>A0A1G2KAJ5</accession>
<comment type="caution">
    <text evidence="2">The sequence shown here is derived from an EMBL/GenBank/DDBJ whole genome shotgun (WGS) entry which is preliminary data.</text>
</comment>